<keyword evidence="3" id="KW-1185">Reference proteome</keyword>
<dbReference type="GO" id="GO:0016787">
    <property type="term" value="F:hydrolase activity"/>
    <property type="evidence" value="ECO:0007669"/>
    <property type="project" value="UniProtKB-KW"/>
</dbReference>
<proteinExistence type="predicted"/>
<accession>A0A2V2N5K8</accession>
<organism evidence="2 3">
    <name type="scientific">Methanospirillum lacunae</name>
    <dbReference type="NCBI Taxonomy" id="668570"/>
    <lineage>
        <taxon>Archaea</taxon>
        <taxon>Methanobacteriati</taxon>
        <taxon>Methanobacteriota</taxon>
        <taxon>Stenosarchaea group</taxon>
        <taxon>Methanomicrobia</taxon>
        <taxon>Methanomicrobiales</taxon>
        <taxon>Methanospirillaceae</taxon>
        <taxon>Methanospirillum</taxon>
    </lineage>
</organism>
<dbReference type="AlphaFoldDB" id="A0A2V2N5K8"/>
<dbReference type="GeneID" id="97549123"/>
<dbReference type="EMBL" id="QGMY01000002">
    <property type="protein sequence ID" value="PWR73795.1"/>
    <property type="molecule type" value="Genomic_DNA"/>
</dbReference>
<reference evidence="2 3" key="1">
    <citation type="submission" date="2018-05" db="EMBL/GenBank/DDBJ databases">
        <title>Draft genome of Methanospirillum lacunae Ki8-1.</title>
        <authorList>
            <person name="Dueholm M.S."/>
            <person name="Nielsen P.H."/>
            <person name="Bakmann L.F."/>
            <person name="Otzen D.E."/>
        </authorList>
    </citation>
    <scope>NUCLEOTIDE SEQUENCE [LARGE SCALE GENOMIC DNA]</scope>
    <source>
        <strain evidence="2 3">Ki8-1</strain>
    </source>
</reference>
<evidence type="ECO:0000313" key="2">
    <source>
        <dbReference type="EMBL" id="PWR73795.1"/>
    </source>
</evidence>
<dbReference type="Pfam" id="PF01979">
    <property type="entry name" value="Amidohydro_1"/>
    <property type="match status" value="1"/>
</dbReference>
<dbReference type="PANTHER" id="PTHR43794">
    <property type="entry name" value="AMINOHYDROLASE SSNA-RELATED"/>
    <property type="match status" value="1"/>
</dbReference>
<evidence type="ECO:0000313" key="3">
    <source>
        <dbReference type="Proteomes" id="UP000245657"/>
    </source>
</evidence>
<dbReference type="PANTHER" id="PTHR43794:SF5">
    <property type="entry name" value="CHLOROHYDROLASE FAMILY PROTEIN"/>
    <property type="match status" value="1"/>
</dbReference>
<feature type="domain" description="Amidohydrolase-related" evidence="1">
    <location>
        <begin position="44"/>
        <end position="319"/>
    </location>
</feature>
<dbReference type="SUPFAM" id="SSF51556">
    <property type="entry name" value="Metallo-dependent hydrolases"/>
    <property type="match status" value="1"/>
</dbReference>
<comment type="caution">
    <text evidence="2">The sequence shown here is derived from an EMBL/GenBank/DDBJ whole genome shotgun (WGS) entry which is preliminary data.</text>
</comment>
<sequence>MDEKFYSGMAILGEPLAPRPVTIVVRNGIIDKIEDEKHVPNRWICPAFFNAHTHLGDTVAMDLPCSGDLESLVTPPSGLKHRILVETPPDLLTNGMKSSVRSMVRCGTAGFVDFREGGVAGVSFLREACKDLPCRPVILGREGGERISDGAGISSARDINSYAEIVTRMRRDGKLVAFHAGEKDGSDIDAALACEPDLLVHCTHAAPSQIRAIADAGIPIVICPRSNFLLKVTGSADHPPVREMIKQGVRILIGTDNAMFVQPDIMHEISFAHTIYQIPPVDLLDSATTGFDAAGINHSIKEGNPVNFNIFDISDSNLQFSHDPVASIVKRSPADRICARVFYIESKLIEQPLGGGPHV</sequence>
<protein>
    <submittedName>
        <fullName evidence="2">Amidohydrolase</fullName>
    </submittedName>
</protein>
<dbReference type="Proteomes" id="UP000245657">
    <property type="component" value="Unassembled WGS sequence"/>
</dbReference>
<name>A0A2V2N5K8_9EURY</name>
<keyword evidence="2" id="KW-0378">Hydrolase</keyword>
<dbReference type="InterPro" id="IPR050287">
    <property type="entry name" value="MTA/SAH_deaminase"/>
</dbReference>
<dbReference type="InterPro" id="IPR032466">
    <property type="entry name" value="Metal_Hydrolase"/>
</dbReference>
<evidence type="ECO:0000259" key="1">
    <source>
        <dbReference type="Pfam" id="PF01979"/>
    </source>
</evidence>
<dbReference type="InterPro" id="IPR006680">
    <property type="entry name" value="Amidohydro-rel"/>
</dbReference>
<dbReference type="Gene3D" id="3.20.20.140">
    <property type="entry name" value="Metal-dependent hydrolases"/>
    <property type="match status" value="1"/>
</dbReference>
<dbReference type="RefSeq" id="WP_109967075.1">
    <property type="nucleotide sequence ID" value="NZ_CP176093.1"/>
</dbReference>
<gene>
    <name evidence="2" type="ORF">DK846_01095</name>
</gene>
<dbReference type="OrthoDB" id="42910at2157"/>